<evidence type="ECO:0000259" key="2">
    <source>
        <dbReference type="Pfam" id="PF00294"/>
    </source>
</evidence>
<reference evidence="3 4" key="1">
    <citation type="journal article" date="2024" name="Nat. Commun.">
        <title>Phylogenomics reveals the evolutionary origins of lichenization in chlorophyte algae.</title>
        <authorList>
            <person name="Puginier C."/>
            <person name="Libourel C."/>
            <person name="Otte J."/>
            <person name="Skaloud P."/>
            <person name="Haon M."/>
            <person name="Grisel S."/>
            <person name="Petersen M."/>
            <person name="Berrin J.G."/>
            <person name="Delaux P.M."/>
            <person name="Dal Grande F."/>
            <person name="Keller J."/>
        </authorList>
    </citation>
    <scope>NUCLEOTIDE SEQUENCE [LARGE SCALE GENOMIC DNA]</scope>
    <source>
        <strain evidence="3 4">SAG 2036</strain>
    </source>
</reference>
<dbReference type="GO" id="GO:0046872">
    <property type="term" value="F:metal ion binding"/>
    <property type="evidence" value="ECO:0007669"/>
    <property type="project" value="UniProtKB-KW"/>
</dbReference>
<protein>
    <recommendedName>
        <fullName evidence="2">Carbohydrate kinase PfkB domain-containing protein</fullName>
    </recommendedName>
</protein>
<dbReference type="SUPFAM" id="SSF53613">
    <property type="entry name" value="Ribokinase-like"/>
    <property type="match status" value="1"/>
</dbReference>
<gene>
    <name evidence="3" type="ORF">WJX73_003933</name>
</gene>
<comment type="caution">
    <text evidence="3">The sequence shown here is derived from an EMBL/GenBank/DDBJ whole genome shotgun (WGS) entry which is preliminary data.</text>
</comment>
<dbReference type="InterPro" id="IPR011611">
    <property type="entry name" value="PfkB_dom"/>
</dbReference>
<dbReference type="EMBL" id="JALJOQ010000303">
    <property type="protein sequence ID" value="KAK9785432.1"/>
    <property type="molecule type" value="Genomic_DNA"/>
</dbReference>
<dbReference type="PANTHER" id="PTHR42909">
    <property type="entry name" value="ZGC:136858"/>
    <property type="match status" value="1"/>
</dbReference>
<keyword evidence="1" id="KW-0479">Metal-binding</keyword>
<dbReference type="InterPro" id="IPR029056">
    <property type="entry name" value="Ribokinase-like"/>
</dbReference>
<dbReference type="GO" id="GO:0004730">
    <property type="term" value="F:pseudouridylate synthase activity"/>
    <property type="evidence" value="ECO:0007669"/>
    <property type="project" value="TreeGrafter"/>
</dbReference>
<evidence type="ECO:0000313" key="3">
    <source>
        <dbReference type="EMBL" id="KAK9785432.1"/>
    </source>
</evidence>
<dbReference type="PANTHER" id="PTHR42909:SF1">
    <property type="entry name" value="CARBOHYDRATE KINASE PFKB DOMAIN-CONTAINING PROTEIN"/>
    <property type="match status" value="1"/>
</dbReference>
<dbReference type="GO" id="GO:0016798">
    <property type="term" value="F:hydrolase activity, acting on glycosyl bonds"/>
    <property type="evidence" value="ECO:0007669"/>
    <property type="project" value="TreeGrafter"/>
</dbReference>
<keyword evidence="4" id="KW-1185">Reference proteome</keyword>
<sequence length="415" mass="43268">MHRLEVLSKHFERLKSTPNPAQYTEHAAVIIGGTVLDVQARPTGRADIAPGDSVPGKVRQTFGGVGRNIAHCLAILTKQTCHPLFISVVGADLAGQAFLSQWQGLGLGTAGIQQVQGAATPAVSAVFTLGGDVAAEVACVDALELHLQPATLTKHQHQIAGAHLLILDGNLHPNVLQAACKMVGNKSAQVWFEPVSASKAAGVKHIVLTLGPDGAVLCHMEGALMCLTHMPALPAAIANLSGAGDCLVAGAAMHLLQGGDACSALAHGMAVARAAVQSHDNGKKGVGYRLSKFDTLAPNFIASSGVRSLSYGADTDDNIASLQQLEAEMADNARPHDKAGIVSLIVRDSKPRQLKERLTAKNGKLQLAKLPAVRNQSKSAFFKAAKFVGDKRADVAEKAFGKPFAKVYISASGLQ</sequence>
<dbReference type="Gene3D" id="3.40.1190.20">
    <property type="match status" value="2"/>
</dbReference>
<name>A0AAW1NF79_9CHLO</name>
<evidence type="ECO:0000313" key="4">
    <source>
        <dbReference type="Proteomes" id="UP001465755"/>
    </source>
</evidence>
<feature type="domain" description="Carbohydrate kinase PfkB" evidence="2">
    <location>
        <begin position="198"/>
        <end position="280"/>
    </location>
</feature>
<evidence type="ECO:0000256" key="1">
    <source>
        <dbReference type="ARBA" id="ARBA00022723"/>
    </source>
</evidence>
<dbReference type="Proteomes" id="UP001465755">
    <property type="component" value="Unassembled WGS sequence"/>
</dbReference>
<accession>A0AAW1NF79</accession>
<organism evidence="3 4">
    <name type="scientific">Symbiochloris irregularis</name>
    <dbReference type="NCBI Taxonomy" id="706552"/>
    <lineage>
        <taxon>Eukaryota</taxon>
        <taxon>Viridiplantae</taxon>
        <taxon>Chlorophyta</taxon>
        <taxon>core chlorophytes</taxon>
        <taxon>Trebouxiophyceae</taxon>
        <taxon>Trebouxiales</taxon>
        <taxon>Trebouxiaceae</taxon>
        <taxon>Symbiochloris</taxon>
    </lineage>
</organism>
<proteinExistence type="predicted"/>
<dbReference type="GO" id="GO:0005737">
    <property type="term" value="C:cytoplasm"/>
    <property type="evidence" value="ECO:0007669"/>
    <property type="project" value="TreeGrafter"/>
</dbReference>
<dbReference type="Pfam" id="PF00294">
    <property type="entry name" value="PfkB"/>
    <property type="match status" value="2"/>
</dbReference>
<dbReference type="AlphaFoldDB" id="A0AAW1NF79"/>
<feature type="domain" description="Carbohydrate kinase PfkB" evidence="2">
    <location>
        <begin position="28"/>
        <end position="194"/>
    </location>
</feature>